<keyword evidence="5" id="KW-0479">Metal-binding</keyword>
<keyword evidence="3" id="KW-0515">Mutator protein</keyword>
<evidence type="ECO:0000256" key="4">
    <source>
        <dbReference type="ARBA" id="ARBA00022705"/>
    </source>
</evidence>
<protein>
    <recommendedName>
        <fullName evidence="11">8-oxo-dGTP diphosphatase</fullName>
        <ecNumber evidence="11">3.6.1.55</ecNumber>
    </recommendedName>
</protein>
<evidence type="ECO:0000256" key="2">
    <source>
        <dbReference type="ARBA" id="ARBA00005582"/>
    </source>
</evidence>
<dbReference type="GO" id="GO:0008413">
    <property type="term" value="F:8-oxo-7,8-dihydroguanosine triphosphate pyrophosphatase activity"/>
    <property type="evidence" value="ECO:0007669"/>
    <property type="project" value="TreeGrafter"/>
</dbReference>
<dbReference type="GO" id="GO:0044716">
    <property type="term" value="F:8-oxo-GDP phosphatase activity"/>
    <property type="evidence" value="ECO:0007669"/>
    <property type="project" value="TreeGrafter"/>
</dbReference>
<sequence length="162" mass="17892">MVARTPISVAALVRDGLVLLVHRHPSRRWYPDCWDLVGGHVESGELPHQAVSRECLEELGVRVHDPAPFPLTISDPNLEMHAFLVTRWDGEPVNAAPAEHDDLRWFRPSDLADLKLAHPASLSSILSAVQLATASPVRITHASQTPSTSPRRRSPGTPRSMR</sequence>
<proteinExistence type="inferred from homology"/>
<evidence type="ECO:0000256" key="6">
    <source>
        <dbReference type="ARBA" id="ARBA00022763"/>
    </source>
</evidence>
<evidence type="ECO:0000256" key="9">
    <source>
        <dbReference type="ARBA" id="ARBA00023204"/>
    </source>
</evidence>
<dbReference type="GO" id="GO:0046872">
    <property type="term" value="F:metal ion binding"/>
    <property type="evidence" value="ECO:0007669"/>
    <property type="project" value="UniProtKB-KW"/>
</dbReference>
<evidence type="ECO:0000259" key="13">
    <source>
        <dbReference type="PROSITE" id="PS51462"/>
    </source>
</evidence>
<keyword evidence="8" id="KW-0460">Magnesium</keyword>
<feature type="compositionally biased region" description="Low complexity" evidence="12">
    <location>
        <begin position="145"/>
        <end position="162"/>
    </location>
</feature>
<evidence type="ECO:0000256" key="10">
    <source>
        <dbReference type="ARBA" id="ARBA00035861"/>
    </source>
</evidence>
<dbReference type="InterPro" id="IPR000086">
    <property type="entry name" value="NUDIX_hydrolase_dom"/>
</dbReference>
<keyword evidence="4" id="KW-0235">DNA replication</keyword>
<dbReference type="AlphaFoldDB" id="A0A4R4W4X2"/>
<dbReference type="Proteomes" id="UP000295172">
    <property type="component" value="Unassembled WGS sequence"/>
</dbReference>
<dbReference type="PANTHER" id="PTHR47707">
    <property type="entry name" value="8-OXO-DGTP DIPHOSPHATASE"/>
    <property type="match status" value="1"/>
</dbReference>
<reference evidence="14 15" key="1">
    <citation type="submission" date="2019-02" db="EMBL/GenBank/DDBJ databases">
        <title>Draft genome sequences of novel Actinobacteria.</title>
        <authorList>
            <person name="Sahin N."/>
            <person name="Ay H."/>
            <person name="Saygin H."/>
        </authorList>
    </citation>
    <scope>NUCLEOTIDE SEQUENCE [LARGE SCALE GENOMIC DNA]</scope>
    <source>
        <strain evidence="14 15">16K104</strain>
    </source>
</reference>
<evidence type="ECO:0000256" key="7">
    <source>
        <dbReference type="ARBA" id="ARBA00022801"/>
    </source>
</evidence>
<dbReference type="EC" id="3.6.1.55" evidence="11"/>
<dbReference type="SUPFAM" id="SSF55811">
    <property type="entry name" value="Nudix"/>
    <property type="match status" value="1"/>
</dbReference>
<keyword evidence="7" id="KW-0378">Hydrolase</keyword>
<keyword evidence="15" id="KW-1185">Reference proteome</keyword>
<keyword evidence="9" id="KW-0234">DNA repair</keyword>
<feature type="domain" description="Nudix hydrolase" evidence="13">
    <location>
        <begin position="3"/>
        <end position="130"/>
    </location>
</feature>
<dbReference type="GO" id="GO:0044715">
    <property type="term" value="F:8-oxo-dGDP phosphatase activity"/>
    <property type="evidence" value="ECO:0007669"/>
    <property type="project" value="TreeGrafter"/>
</dbReference>
<evidence type="ECO:0000256" key="8">
    <source>
        <dbReference type="ARBA" id="ARBA00022842"/>
    </source>
</evidence>
<evidence type="ECO:0000313" key="15">
    <source>
        <dbReference type="Proteomes" id="UP000295172"/>
    </source>
</evidence>
<evidence type="ECO:0000256" key="3">
    <source>
        <dbReference type="ARBA" id="ARBA00022457"/>
    </source>
</evidence>
<dbReference type="Pfam" id="PF00293">
    <property type="entry name" value="NUDIX"/>
    <property type="match status" value="1"/>
</dbReference>
<evidence type="ECO:0000256" key="11">
    <source>
        <dbReference type="ARBA" id="ARBA00038905"/>
    </source>
</evidence>
<evidence type="ECO:0000313" key="14">
    <source>
        <dbReference type="EMBL" id="TDD13638.1"/>
    </source>
</evidence>
<feature type="region of interest" description="Disordered" evidence="12">
    <location>
        <begin position="137"/>
        <end position="162"/>
    </location>
</feature>
<dbReference type="InterPro" id="IPR020476">
    <property type="entry name" value="Nudix_hydrolase"/>
</dbReference>
<evidence type="ECO:0000256" key="5">
    <source>
        <dbReference type="ARBA" id="ARBA00022723"/>
    </source>
</evidence>
<accession>A0A4R4W4X2</accession>
<evidence type="ECO:0000256" key="12">
    <source>
        <dbReference type="SAM" id="MobiDB-lite"/>
    </source>
</evidence>
<comment type="caution">
    <text evidence="14">The sequence shown here is derived from an EMBL/GenBank/DDBJ whole genome shotgun (WGS) entry which is preliminary data.</text>
</comment>
<dbReference type="OrthoDB" id="9764897at2"/>
<gene>
    <name evidence="14" type="ORF">E1218_34280</name>
</gene>
<dbReference type="GO" id="GO:0006260">
    <property type="term" value="P:DNA replication"/>
    <property type="evidence" value="ECO:0007669"/>
    <property type="project" value="UniProtKB-KW"/>
</dbReference>
<comment type="cofactor">
    <cofactor evidence="1">
        <name>Mg(2+)</name>
        <dbReference type="ChEBI" id="CHEBI:18420"/>
    </cofactor>
</comment>
<comment type="similarity">
    <text evidence="2">Belongs to the Nudix hydrolase family.</text>
</comment>
<evidence type="ECO:0000256" key="1">
    <source>
        <dbReference type="ARBA" id="ARBA00001946"/>
    </source>
</evidence>
<name>A0A4R4W4X2_9ACTN</name>
<dbReference type="InterPro" id="IPR047127">
    <property type="entry name" value="MutT-like"/>
</dbReference>
<dbReference type="RefSeq" id="WP_132327204.1">
    <property type="nucleotide sequence ID" value="NZ_SMKR01000260.1"/>
</dbReference>
<dbReference type="InterPro" id="IPR015797">
    <property type="entry name" value="NUDIX_hydrolase-like_dom_sf"/>
</dbReference>
<dbReference type="GO" id="GO:0035539">
    <property type="term" value="F:8-oxo-7,8-dihydrodeoxyguanosine triphosphate pyrophosphatase activity"/>
    <property type="evidence" value="ECO:0007669"/>
    <property type="project" value="UniProtKB-EC"/>
</dbReference>
<comment type="catalytic activity">
    <reaction evidence="10">
        <text>8-oxo-dGTP + H2O = 8-oxo-dGMP + diphosphate + H(+)</text>
        <dbReference type="Rhea" id="RHEA:31575"/>
        <dbReference type="ChEBI" id="CHEBI:15377"/>
        <dbReference type="ChEBI" id="CHEBI:15378"/>
        <dbReference type="ChEBI" id="CHEBI:33019"/>
        <dbReference type="ChEBI" id="CHEBI:63224"/>
        <dbReference type="ChEBI" id="CHEBI:77896"/>
        <dbReference type="EC" id="3.6.1.55"/>
    </reaction>
</comment>
<dbReference type="PRINTS" id="PR00502">
    <property type="entry name" value="NUDIXFAMILY"/>
</dbReference>
<dbReference type="PANTHER" id="PTHR47707:SF1">
    <property type="entry name" value="NUDIX HYDROLASE FAMILY PROTEIN"/>
    <property type="match status" value="1"/>
</dbReference>
<keyword evidence="6" id="KW-0227">DNA damage</keyword>
<dbReference type="PROSITE" id="PS51462">
    <property type="entry name" value="NUDIX"/>
    <property type="match status" value="1"/>
</dbReference>
<organism evidence="14 15">
    <name type="scientific">Kribbella turkmenica</name>
    <dbReference type="NCBI Taxonomy" id="2530375"/>
    <lineage>
        <taxon>Bacteria</taxon>
        <taxon>Bacillati</taxon>
        <taxon>Actinomycetota</taxon>
        <taxon>Actinomycetes</taxon>
        <taxon>Propionibacteriales</taxon>
        <taxon>Kribbellaceae</taxon>
        <taxon>Kribbella</taxon>
    </lineage>
</organism>
<dbReference type="GO" id="GO:0006281">
    <property type="term" value="P:DNA repair"/>
    <property type="evidence" value="ECO:0007669"/>
    <property type="project" value="UniProtKB-KW"/>
</dbReference>
<dbReference type="EMBL" id="SMKR01000260">
    <property type="protein sequence ID" value="TDD13638.1"/>
    <property type="molecule type" value="Genomic_DNA"/>
</dbReference>
<dbReference type="Gene3D" id="3.90.79.10">
    <property type="entry name" value="Nucleoside Triphosphate Pyrophosphohydrolase"/>
    <property type="match status" value="1"/>
</dbReference>